<keyword evidence="2" id="KW-1185">Reference proteome</keyword>
<gene>
    <name evidence="1" type="ORF">GCM10009839_69250</name>
</gene>
<name>A0ABP5GRF3_9ACTN</name>
<evidence type="ECO:0000313" key="2">
    <source>
        <dbReference type="Proteomes" id="UP001500751"/>
    </source>
</evidence>
<dbReference type="EMBL" id="BAAAQN010000053">
    <property type="protein sequence ID" value="GAA2052127.1"/>
    <property type="molecule type" value="Genomic_DNA"/>
</dbReference>
<reference evidence="2" key="1">
    <citation type="journal article" date="2019" name="Int. J. Syst. Evol. Microbiol.">
        <title>The Global Catalogue of Microorganisms (GCM) 10K type strain sequencing project: providing services to taxonomists for standard genome sequencing and annotation.</title>
        <authorList>
            <consortium name="The Broad Institute Genomics Platform"/>
            <consortium name="The Broad Institute Genome Sequencing Center for Infectious Disease"/>
            <person name="Wu L."/>
            <person name="Ma J."/>
        </authorList>
    </citation>
    <scope>NUCLEOTIDE SEQUENCE [LARGE SCALE GENOMIC DNA]</scope>
    <source>
        <strain evidence="2">JCM 16014</strain>
    </source>
</reference>
<organism evidence="1 2">
    <name type="scientific">Catenulispora yoronensis</name>
    <dbReference type="NCBI Taxonomy" id="450799"/>
    <lineage>
        <taxon>Bacteria</taxon>
        <taxon>Bacillati</taxon>
        <taxon>Actinomycetota</taxon>
        <taxon>Actinomycetes</taxon>
        <taxon>Catenulisporales</taxon>
        <taxon>Catenulisporaceae</taxon>
        <taxon>Catenulispora</taxon>
    </lineage>
</organism>
<protein>
    <submittedName>
        <fullName evidence="1">Uncharacterized protein</fullName>
    </submittedName>
</protein>
<dbReference type="Proteomes" id="UP001500751">
    <property type="component" value="Unassembled WGS sequence"/>
</dbReference>
<evidence type="ECO:0000313" key="1">
    <source>
        <dbReference type="EMBL" id="GAA2052127.1"/>
    </source>
</evidence>
<sequence length="68" mass="7655">MEGACRHLIGDRLDITGARWGLEGAEAVLTLRALIDNGDFEEYLTFHTAAEYQRNHRARYQHGLALAV</sequence>
<proteinExistence type="predicted"/>
<comment type="caution">
    <text evidence="1">The sequence shown here is derived from an EMBL/GenBank/DDBJ whole genome shotgun (WGS) entry which is preliminary data.</text>
</comment>
<accession>A0ABP5GRF3</accession>